<evidence type="ECO:0000256" key="1">
    <source>
        <dbReference type="SAM" id="MobiDB-lite"/>
    </source>
</evidence>
<gene>
    <name evidence="2" type="ORF">HMPREF9336_00407</name>
</gene>
<keyword evidence="3" id="KW-1185">Reference proteome</keyword>
<feature type="compositionally biased region" description="Basic and acidic residues" evidence="1">
    <location>
        <begin position="140"/>
        <end position="149"/>
    </location>
</feature>
<accession>E5XLN8</accession>
<dbReference type="RefSeq" id="WP_007467352.1">
    <property type="nucleotide sequence ID" value="NZ_KI391954.1"/>
</dbReference>
<name>E5XLN8_SEGRC</name>
<dbReference type="AlphaFoldDB" id="E5XLN8"/>
<dbReference type="Proteomes" id="UP000004816">
    <property type="component" value="Unassembled WGS sequence"/>
</dbReference>
<dbReference type="STRING" id="679197.HMPREF9336_00407"/>
<organism evidence="2 3">
    <name type="scientific">Segniliparus rugosus (strain ATCC BAA-974 / DSM 45345 / CCUG 50838 / CIP 108380 / JCM 13579 / CDC 945)</name>
    <dbReference type="NCBI Taxonomy" id="679197"/>
    <lineage>
        <taxon>Bacteria</taxon>
        <taxon>Bacillati</taxon>
        <taxon>Actinomycetota</taxon>
        <taxon>Actinomycetes</taxon>
        <taxon>Mycobacteriales</taxon>
        <taxon>Segniliparaceae</taxon>
        <taxon>Segniliparus</taxon>
    </lineage>
</organism>
<sequence>MTNTSNPVEVLNAHLAELASAKSLYGEAADALAEATAESDKTVAQADARGKAEVAEAKVRAAALIDAAKKSAAAELSAAKTNRAEHLNPRIGEVNGLGGEYAAAIQAAVSTGWSTPAALRGLGFDAPKPIKPVPVPGSDAENHDQERAA</sequence>
<comment type="caution">
    <text evidence="2">The sequence shown here is derived from an EMBL/GenBank/DDBJ whole genome shotgun (WGS) entry which is preliminary data.</text>
</comment>
<reference evidence="2 3" key="1">
    <citation type="journal article" date="2011" name="Stand. Genomic Sci.">
        <title>High quality draft genome sequence of Segniliparus rugosus CDC 945(T)= (ATCC BAA-974(T)).</title>
        <authorList>
            <person name="Earl A.M."/>
            <person name="Desjardins C.A."/>
            <person name="Fitzgerald M.G."/>
            <person name="Arachchi H.M."/>
            <person name="Zeng Q."/>
            <person name="Mehta T."/>
            <person name="Griggs A."/>
            <person name="Birren B.W."/>
            <person name="Toney N.C."/>
            <person name="Carr J."/>
            <person name="Posey J."/>
            <person name="Butler W.R."/>
        </authorList>
    </citation>
    <scope>NUCLEOTIDE SEQUENCE [LARGE SCALE GENOMIC DNA]</scope>
    <source>
        <strain evidence="3">ATCC BAA-974 / DSM 45345 / CCUG 50838 / CIP 108380 / JCM 13579 / CDC 945</strain>
    </source>
</reference>
<dbReference type="EMBL" id="ACZI02000003">
    <property type="protein sequence ID" value="EFV14716.1"/>
    <property type="molecule type" value="Genomic_DNA"/>
</dbReference>
<feature type="region of interest" description="Disordered" evidence="1">
    <location>
        <begin position="123"/>
        <end position="149"/>
    </location>
</feature>
<proteinExistence type="predicted"/>
<evidence type="ECO:0000313" key="3">
    <source>
        <dbReference type="Proteomes" id="UP000004816"/>
    </source>
</evidence>
<protein>
    <submittedName>
        <fullName evidence="2">Uncharacterized protein</fullName>
    </submittedName>
</protein>
<evidence type="ECO:0000313" key="2">
    <source>
        <dbReference type="EMBL" id="EFV14716.1"/>
    </source>
</evidence>
<dbReference type="HOGENOM" id="CLU_1748378_0_0_11"/>